<proteinExistence type="predicted"/>
<feature type="transmembrane region" description="Helical" evidence="1">
    <location>
        <begin position="112"/>
        <end position="138"/>
    </location>
</feature>
<sequence>MDFYARIIRGLKEINTVSYELQTAEKMTGLFKKIIYLFLIATIVFAISSLLGIGNEMVSKELIEYDRSDFELNKLLFASGQVIWGWVFFSLHLFLVSLYFYVFSDVDYHKLLYIQVLAMTILLIEKIVIIPMQIYFGLPPLSSIFSLGIMAQTITSKKIIHYFLAEISLFKIWMIYIQYKYLTVISGKSGRYIIMVVLGIYLIILIISALTAYWHLENLV</sequence>
<evidence type="ECO:0000313" key="2">
    <source>
        <dbReference type="EMBL" id="PKG21962.1"/>
    </source>
</evidence>
<gene>
    <name evidence="2" type="ORF">CWS01_19600</name>
</gene>
<evidence type="ECO:0008006" key="4">
    <source>
        <dbReference type="Google" id="ProtNLM"/>
    </source>
</evidence>
<dbReference type="RefSeq" id="WP_101178897.1">
    <property type="nucleotide sequence ID" value="NZ_PISE01000051.1"/>
</dbReference>
<feature type="transmembrane region" description="Helical" evidence="1">
    <location>
        <begin position="159"/>
        <end position="179"/>
    </location>
</feature>
<dbReference type="EMBL" id="PISE01000051">
    <property type="protein sequence ID" value="PKG21962.1"/>
    <property type="molecule type" value="Genomic_DNA"/>
</dbReference>
<dbReference type="Proteomes" id="UP000233375">
    <property type="component" value="Unassembled WGS sequence"/>
</dbReference>
<comment type="caution">
    <text evidence="2">The sequence shown here is derived from an EMBL/GenBank/DDBJ whole genome shotgun (WGS) entry which is preliminary data.</text>
</comment>
<name>A0A2N0YXH5_9BACI</name>
<keyword evidence="1" id="KW-1133">Transmembrane helix</keyword>
<evidence type="ECO:0000256" key="1">
    <source>
        <dbReference type="SAM" id="Phobius"/>
    </source>
</evidence>
<feature type="transmembrane region" description="Helical" evidence="1">
    <location>
        <begin position="34"/>
        <end position="54"/>
    </location>
</feature>
<keyword evidence="1" id="KW-0472">Membrane</keyword>
<organism evidence="2 3">
    <name type="scientific">Niallia nealsonii</name>
    <dbReference type="NCBI Taxonomy" id="115979"/>
    <lineage>
        <taxon>Bacteria</taxon>
        <taxon>Bacillati</taxon>
        <taxon>Bacillota</taxon>
        <taxon>Bacilli</taxon>
        <taxon>Bacillales</taxon>
        <taxon>Bacillaceae</taxon>
        <taxon>Niallia</taxon>
    </lineage>
</organism>
<evidence type="ECO:0000313" key="3">
    <source>
        <dbReference type="Proteomes" id="UP000233375"/>
    </source>
</evidence>
<keyword evidence="3" id="KW-1185">Reference proteome</keyword>
<feature type="transmembrane region" description="Helical" evidence="1">
    <location>
        <begin position="191"/>
        <end position="216"/>
    </location>
</feature>
<accession>A0A2N0YXH5</accession>
<feature type="transmembrane region" description="Helical" evidence="1">
    <location>
        <begin position="75"/>
        <end position="100"/>
    </location>
</feature>
<reference evidence="2 3" key="1">
    <citation type="journal article" date="2003" name="Int. J. Syst. Evol. Microbiol.">
        <title>Bacillus nealsonii sp. nov., isolated from a spacecraft-assembly facility, whose spores are gamma-radiation resistant.</title>
        <authorList>
            <person name="Venkateswaran K."/>
            <person name="Kempf M."/>
            <person name="Chen F."/>
            <person name="Satomi M."/>
            <person name="Nicholson W."/>
            <person name="Kern R."/>
        </authorList>
    </citation>
    <scope>NUCLEOTIDE SEQUENCE [LARGE SCALE GENOMIC DNA]</scope>
    <source>
        <strain evidence="2 3">FO-92</strain>
    </source>
</reference>
<keyword evidence="1" id="KW-0812">Transmembrane</keyword>
<dbReference type="OrthoDB" id="2455856at2"/>
<dbReference type="AlphaFoldDB" id="A0A2N0YXH5"/>
<protein>
    <recommendedName>
        <fullName evidence="4">Yip1 domain-containing protein</fullName>
    </recommendedName>
</protein>